<evidence type="ECO:0000256" key="1">
    <source>
        <dbReference type="SAM" id="MobiDB-lite"/>
    </source>
</evidence>
<dbReference type="PANTHER" id="PTHR12436">
    <property type="entry name" value="80 KDA MCM3-ASSOCIATED PROTEIN"/>
    <property type="match status" value="1"/>
</dbReference>
<evidence type="ECO:0000313" key="3">
    <source>
        <dbReference type="EMBL" id="KKF92763.1"/>
    </source>
</evidence>
<dbReference type="Pfam" id="PF03399">
    <property type="entry name" value="SAC3_GANP"/>
    <property type="match status" value="1"/>
</dbReference>
<dbReference type="Gene3D" id="1.25.40.990">
    <property type="match status" value="1"/>
</dbReference>
<dbReference type="Proteomes" id="UP000034841">
    <property type="component" value="Unassembled WGS sequence"/>
</dbReference>
<keyword evidence="4" id="KW-1185">Reference proteome</keyword>
<comment type="caution">
    <text evidence="3">The sequence shown here is derived from an EMBL/GenBank/DDBJ whole genome shotgun (WGS) entry which is preliminary data.</text>
</comment>
<dbReference type="InterPro" id="IPR045107">
    <property type="entry name" value="SAC3/GANP/THP3"/>
</dbReference>
<dbReference type="EMBL" id="LBBL01000331">
    <property type="protein sequence ID" value="KKF92763.1"/>
    <property type="molecule type" value="Genomic_DNA"/>
</dbReference>
<name>A0A0F8BK94_CERFI</name>
<evidence type="ECO:0000259" key="2">
    <source>
        <dbReference type="Pfam" id="PF03399"/>
    </source>
</evidence>
<organism evidence="3 4">
    <name type="scientific">Ceratocystis fimbriata f. sp. platani</name>
    <dbReference type="NCBI Taxonomy" id="88771"/>
    <lineage>
        <taxon>Eukaryota</taxon>
        <taxon>Fungi</taxon>
        <taxon>Dikarya</taxon>
        <taxon>Ascomycota</taxon>
        <taxon>Pezizomycotina</taxon>
        <taxon>Sordariomycetes</taxon>
        <taxon>Hypocreomycetidae</taxon>
        <taxon>Microascales</taxon>
        <taxon>Ceratocystidaceae</taxon>
        <taxon>Ceratocystis</taxon>
    </lineage>
</organism>
<protein>
    <recommendedName>
        <fullName evidence="2">SAC3/GANP/THP3 conserved domain-containing protein</fullName>
    </recommendedName>
</protein>
<feature type="domain" description="SAC3/GANP/THP3 conserved" evidence="2">
    <location>
        <begin position="254"/>
        <end position="466"/>
    </location>
</feature>
<proteinExistence type="predicted"/>
<dbReference type="InterPro" id="IPR005062">
    <property type="entry name" value="SAC3/GANP/THP3_conserved"/>
</dbReference>
<dbReference type="OrthoDB" id="199574at2759"/>
<gene>
    <name evidence="3" type="ORF">CFO_g4889</name>
</gene>
<dbReference type="AlphaFoldDB" id="A0A0F8BK94"/>
<evidence type="ECO:0000313" key="4">
    <source>
        <dbReference type="Proteomes" id="UP000034841"/>
    </source>
</evidence>
<feature type="compositionally biased region" description="Basic and acidic residues" evidence="1">
    <location>
        <begin position="183"/>
        <end position="201"/>
    </location>
</feature>
<dbReference type="FunFam" id="1.25.40.990:FF:000006">
    <property type="entry name" value="Putative SAC3/GANP domain protein"/>
    <property type="match status" value="1"/>
</dbReference>
<dbReference type="GO" id="GO:0005634">
    <property type="term" value="C:nucleus"/>
    <property type="evidence" value="ECO:0007669"/>
    <property type="project" value="TreeGrafter"/>
</dbReference>
<sequence length="507" mass="56778">MVPGAWNSDAAASAYSYSHPAYTPVQVRQSFAPAIPAYNGYTSPITAPAPEQTGPQEWPEGVRTYVQRTFYVDNNDPSIPKSEIEARLKTIIATARSSGQLYTTNWDMMPLPQQLIRDERNAMNQAAQVPPSYTPPSYSAYVHPPPPAASPLASNKRKISTDEAARWRSPVAESNKTLKSRITKPEKRANAEKRSSGDENSSKSSKLQKQLEREKRARRFQMGSAIARSPTPPPSDGPVVGTCQDLEKRYLRLTAPPIPSKVRPEPVLWKTLELLKQKWRTEANYGYICDQFKSLRQDLTVQRIKNEFTVSVYEIHARIALEKGDLGEYNQCQTQLKLLYASGIKGNPVEFQAYRILYFIHTANRTGLNETIAALTPQDKLTTPIKHALDVRSALALGNYHKFFQLYLDTPGMGGYLMDMFVGRERLAALCMICKAYKPSAKIRFITEELGFESDAEACQFIIDHNGQHLLDDSSKTDIFFLTGKAGTLFLDAKNAAFRSVDIKGQI</sequence>
<accession>A0A0F8BK94</accession>
<dbReference type="PANTHER" id="PTHR12436:SF4">
    <property type="entry name" value="LEUKOCYTE RECEPTOR CLUSTER MEMBER 8"/>
    <property type="match status" value="1"/>
</dbReference>
<reference evidence="3 4" key="1">
    <citation type="submission" date="2015-04" db="EMBL/GenBank/DDBJ databases">
        <title>Genome sequence of Ceratocystis platani, a major pathogen of plane trees.</title>
        <authorList>
            <person name="Belbahri L."/>
        </authorList>
    </citation>
    <scope>NUCLEOTIDE SEQUENCE [LARGE SCALE GENOMIC DNA]</scope>
    <source>
        <strain evidence="3 4">CFO</strain>
    </source>
</reference>
<feature type="region of interest" description="Disordered" evidence="1">
    <location>
        <begin position="124"/>
        <end position="215"/>
    </location>
</feature>